<comment type="subcellular location">
    <subcellularLocation>
        <location evidence="1">Cell membrane</location>
        <topology evidence="1">Multi-pass membrane protein</topology>
    </subcellularLocation>
</comment>
<evidence type="ECO:0000313" key="9">
    <source>
        <dbReference type="Proteomes" id="UP000030101"/>
    </source>
</evidence>
<dbReference type="Pfam" id="PF03772">
    <property type="entry name" value="Competence"/>
    <property type="match status" value="1"/>
</dbReference>
<evidence type="ECO:0000256" key="5">
    <source>
        <dbReference type="ARBA" id="ARBA00023136"/>
    </source>
</evidence>
<keyword evidence="4 6" id="KW-1133">Transmembrane helix</keyword>
<keyword evidence="5 6" id="KW-0472">Membrane</keyword>
<keyword evidence="3 6" id="KW-0812">Transmembrane</keyword>
<feature type="transmembrane region" description="Helical" evidence="6">
    <location>
        <begin position="278"/>
        <end position="299"/>
    </location>
</feature>
<feature type="transmembrane region" description="Helical" evidence="6">
    <location>
        <begin position="449"/>
        <end position="470"/>
    </location>
</feature>
<dbReference type="PANTHER" id="PTHR30619">
    <property type="entry name" value="DNA INTERNALIZATION/COMPETENCE PROTEIN COMEC/REC2"/>
    <property type="match status" value="1"/>
</dbReference>
<feature type="transmembrane region" description="Helical" evidence="6">
    <location>
        <begin position="505"/>
        <end position="524"/>
    </location>
</feature>
<protein>
    <recommendedName>
        <fullName evidence="7">ComEC/Rec2-related protein domain-containing protein</fullName>
    </recommendedName>
</protein>
<dbReference type="PANTHER" id="PTHR30619:SF1">
    <property type="entry name" value="RECOMBINATION PROTEIN 2"/>
    <property type="match status" value="1"/>
</dbReference>
<feature type="domain" description="ComEC/Rec2-related protein" evidence="7">
    <location>
        <begin position="257"/>
        <end position="526"/>
    </location>
</feature>
<evidence type="ECO:0000313" key="8">
    <source>
        <dbReference type="EMBL" id="KGN92033.1"/>
    </source>
</evidence>
<evidence type="ECO:0000256" key="2">
    <source>
        <dbReference type="ARBA" id="ARBA00022475"/>
    </source>
</evidence>
<feature type="transmembrane region" description="Helical" evidence="6">
    <location>
        <begin position="409"/>
        <end position="429"/>
    </location>
</feature>
<dbReference type="RefSeq" id="WP_036791859.1">
    <property type="nucleotide sequence ID" value="NZ_JQZV01000013.1"/>
</dbReference>
<dbReference type="Proteomes" id="UP000030101">
    <property type="component" value="Unassembled WGS sequence"/>
</dbReference>
<evidence type="ECO:0000256" key="3">
    <source>
        <dbReference type="ARBA" id="ARBA00022692"/>
    </source>
</evidence>
<sequence length="532" mass="60269">MTPTRYASRPAYFLLSALVVALVWVYFYASRVSLPVVAAIAFVALTAGIYISSISGRREKDPESTFPWDREERSPDLLFAFKYASPWIVALLWTVLMMAFGILYGYRINSPSGWDQSRKYIITERTLNRKGAITLSLMPFSENIFLPRKVYATVRGSSSADLPLYTKGDAVTLLSSPHDLFGKNAPENNSFYTYLKGEGYFRYAWLDKSEIVAAGKEKAGESIRDKFENYREKIISRTEKALGEILSPSSRSLFYALCLGYKNQDYDDVRHSFEASGVAHVLAISGFHLGVIASCLLWLLKHLLPQYRHRSYRYLIALPLLLSYTLLTGASPSTVRAFVMIAFLLLYKSLNRRADAVQIWTGTVVAILMVAPYYIFNMGFLLSVFAVWGILHFYPFCKKILKPEHPILVYLFNILWISITAHLGIWAWLAYFTNRWSLVFLWSNIPVTLLATIAIVLGLFLVLSLLFLPILSPIIGLGVNRVLETLTAVTSYFASIPGLDGELMIGIPALLLYYSTLFILFSLLQKRFRYAK</sequence>
<evidence type="ECO:0000256" key="4">
    <source>
        <dbReference type="ARBA" id="ARBA00022989"/>
    </source>
</evidence>
<feature type="transmembrane region" description="Helical" evidence="6">
    <location>
        <begin position="357"/>
        <end position="374"/>
    </location>
</feature>
<feature type="transmembrane region" description="Helical" evidence="6">
    <location>
        <begin position="311"/>
        <end position="327"/>
    </location>
</feature>
<keyword evidence="2" id="KW-1003">Cell membrane</keyword>
<dbReference type="EMBL" id="JQZV01000013">
    <property type="protein sequence ID" value="KGN92033.1"/>
    <property type="molecule type" value="Genomic_DNA"/>
</dbReference>
<accession>A0ABR4XK28</accession>
<gene>
    <name evidence="8" type="ORF">HQ43_08290</name>
</gene>
<comment type="caution">
    <text evidence="8">The sequence shown here is derived from an EMBL/GenBank/DDBJ whole genome shotgun (WGS) entry which is preliminary data.</text>
</comment>
<feature type="transmembrane region" description="Helical" evidence="6">
    <location>
        <begin position="12"/>
        <end position="29"/>
    </location>
</feature>
<reference evidence="8 9" key="1">
    <citation type="submission" date="2014-08" db="EMBL/GenBank/DDBJ databases">
        <title>Porphyromonas canoris strain:OH2762 Genome sequencing.</title>
        <authorList>
            <person name="Wallis C."/>
            <person name="Deusch O."/>
            <person name="O'Flynn C."/>
            <person name="Davis I."/>
            <person name="Jospin G."/>
            <person name="Darling A.E."/>
            <person name="Coil D.A."/>
            <person name="Alexiev A."/>
            <person name="Horsfall A."/>
            <person name="Kirkwood N."/>
            <person name="Harris S."/>
            <person name="Eisen J.A."/>
        </authorList>
    </citation>
    <scope>NUCLEOTIDE SEQUENCE [LARGE SCALE GENOMIC DNA]</scope>
    <source>
        <strain evidence="9">COT-108 OH2762</strain>
    </source>
</reference>
<proteinExistence type="predicted"/>
<dbReference type="NCBIfam" id="TIGR00360">
    <property type="entry name" value="ComEC_N-term"/>
    <property type="match status" value="1"/>
</dbReference>
<feature type="transmembrane region" description="Helical" evidence="6">
    <location>
        <begin position="77"/>
        <end position="106"/>
    </location>
</feature>
<keyword evidence="9" id="KW-1185">Reference proteome</keyword>
<evidence type="ECO:0000256" key="6">
    <source>
        <dbReference type="SAM" id="Phobius"/>
    </source>
</evidence>
<name>A0ABR4XK28_9PORP</name>
<evidence type="ECO:0000256" key="1">
    <source>
        <dbReference type="ARBA" id="ARBA00004651"/>
    </source>
</evidence>
<dbReference type="InterPro" id="IPR004477">
    <property type="entry name" value="ComEC_N"/>
</dbReference>
<dbReference type="InterPro" id="IPR052159">
    <property type="entry name" value="Competence_DNA_uptake"/>
</dbReference>
<feature type="transmembrane region" description="Helical" evidence="6">
    <location>
        <begin position="35"/>
        <end position="56"/>
    </location>
</feature>
<evidence type="ECO:0000259" key="7">
    <source>
        <dbReference type="Pfam" id="PF03772"/>
    </source>
</evidence>
<organism evidence="8 9">
    <name type="scientific">Porphyromonas canoris</name>
    <dbReference type="NCBI Taxonomy" id="36875"/>
    <lineage>
        <taxon>Bacteria</taxon>
        <taxon>Pseudomonadati</taxon>
        <taxon>Bacteroidota</taxon>
        <taxon>Bacteroidia</taxon>
        <taxon>Bacteroidales</taxon>
        <taxon>Porphyromonadaceae</taxon>
        <taxon>Porphyromonas</taxon>
    </lineage>
</organism>